<dbReference type="EMBL" id="JACIJO010000003">
    <property type="protein sequence ID" value="MBB6327878.1"/>
    <property type="molecule type" value="Genomic_DNA"/>
</dbReference>
<sequence length="367" mass="43199">MKLFIKLLSIVWIGFLFFKSSVYAQEVNIKLRPHLQTSYSAEYSFGNVLDQRENKELLGEVFYVTKNRIPVKFEKSLETSLAAYYNSQLEFDQSTSTDIQVRILEMSIQESPNHATKLYEGELKIKLAFYLKGKLDPVHLVDYSNLVKYQRTLNSINKLQEIINEYLDESLRYFDSWMKTQTGTNRNLAKSVALNVFYNLPESTSDTVYYDINQPLKWEYFKDRPSVSSKYNATITCSFSVEGSAQMVDGIIQQNILIRAYMLPNQSWVKNPDDYGINHEQKHFDVVKIVVDRLIHRLKNLDLDTDFYEAKINTFYFDAYREMNRLQELYDNQSQNGLNKEAQERWNIWIVKGLKGDWEELEKQLAK</sequence>
<reference evidence="1 2" key="1">
    <citation type="submission" date="2020-08" db="EMBL/GenBank/DDBJ databases">
        <title>Genomic Encyclopedia of Type Strains, Phase IV (KMG-IV): sequencing the most valuable type-strain genomes for metagenomic binning, comparative biology and taxonomic classification.</title>
        <authorList>
            <person name="Goeker M."/>
        </authorList>
    </citation>
    <scope>NUCLEOTIDE SEQUENCE [LARGE SCALE GENOMIC DNA]</scope>
    <source>
        <strain evidence="1 2">DSM 102044</strain>
    </source>
</reference>
<dbReference type="RefSeq" id="WP_184496626.1">
    <property type="nucleotide sequence ID" value="NZ_JACIJO010000003.1"/>
</dbReference>
<evidence type="ECO:0008006" key="3">
    <source>
        <dbReference type="Google" id="ProtNLM"/>
    </source>
</evidence>
<keyword evidence="2" id="KW-1185">Reference proteome</keyword>
<dbReference type="Proteomes" id="UP000588604">
    <property type="component" value="Unassembled WGS sequence"/>
</dbReference>
<accession>A0A841MZ07</accession>
<name>A0A841MZ07_9BACT</name>
<protein>
    <recommendedName>
        <fullName evidence="3">DUF922 domain-containing protein</fullName>
    </recommendedName>
</protein>
<proteinExistence type="predicted"/>
<dbReference type="AlphaFoldDB" id="A0A841MZ07"/>
<evidence type="ECO:0000313" key="2">
    <source>
        <dbReference type="Proteomes" id="UP000588604"/>
    </source>
</evidence>
<evidence type="ECO:0000313" key="1">
    <source>
        <dbReference type="EMBL" id="MBB6327878.1"/>
    </source>
</evidence>
<organism evidence="1 2">
    <name type="scientific">Algoriphagus iocasae</name>
    <dbReference type="NCBI Taxonomy" id="1836499"/>
    <lineage>
        <taxon>Bacteria</taxon>
        <taxon>Pseudomonadati</taxon>
        <taxon>Bacteroidota</taxon>
        <taxon>Cytophagia</taxon>
        <taxon>Cytophagales</taxon>
        <taxon>Cyclobacteriaceae</taxon>
        <taxon>Algoriphagus</taxon>
    </lineage>
</organism>
<gene>
    <name evidence="1" type="ORF">FHS59_003521</name>
</gene>
<comment type="caution">
    <text evidence="1">The sequence shown here is derived from an EMBL/GenBank/DDBJ whole genome shotgun (WGS) entry which is preliminary data.</text>
</comment>